<dbReference type="PANTHER" id="PTHR10825">
    <property type="entry name" value="RING FINGER DOMAIN-CONTAINING, POLYCOMB GROUP COMPONENT"/>
    <property type="match status" value="1"/>
</dbReference>
<dbReference type="GO" id="GO:0008270">
    <property type="term" value="F:zinc ion binding"/>
    <property type="evidence" value="ECO:0007669"/>
    <property type="project" value="UniProtKB-KW"/>
</dbReference>
<keyword evidence="2 4" id="KW-0863">Zinc-finger</keyword>
<keyword evidence="7" id="KW-1185">Reference proteome</keyword>
<evidence type="ECO:0000313" key="6">
    <source>
        <dbReference type="EMBL" id="KAF2880552.1"/>
    </source>
</evidence>
<dbReference type="EMBL" id="VTPC01090954">
    <property type="protein sequence ID" value="KAF2880552.1"/>
    <property type="molecule type" value="Genomic_DNA"/>
</dbReference>
<reference evidence="6" key="1">
    <citation type="submission" date="2019-08" db="EMBL/GenBank/DDBJ databases">
        <title>The genome of the North American firefly Photinus pyralis.</title>
        <authorList>
            <consortium name="Photinus pyralis genome working group"/>
            <person name="Fallon T.R."/>
            <person name="Sander Lower S.E."/>
            <person name="Weng J.-K."/>
        </authorList>
    </citation>
    <scope>NUCLEOTIDE SEQUENCE</scope>
    <source>
        <strain evidence="6">TRF0915ILg1</strain>
        <tissue evidence="6">Whole body</tissue>
    </source>
</reference>
<dbReference type="FunFam" id="3.30.40.10:FF:000033">
    <property type="entry name" value="Polycomb group RING finger protein 3"/>
    <property type="match status" value="1"/>
</dbReference>
<dbReference type="PROSITE" id="PS50089">
    <property type="entry name" value="ZF_RING_2"/>
    <property type="match status" value="1"/>
</dbReference>
<dbReference type="InterPro" id="IPR013083">
    <property type="entry name" value="Znf_RING/FYVE/PHD"/>
</dbReference>
<keyword evidence="3" id="KW-0862">Zinc</keyword>
<protein>
    <recommendedName>
        <fullName evidence="5">RING-type domain-containing protein</fullName>
    </recommendedName>
</protein>
<comment type="caution">
    <text evidence="6">The sequence shown here is derived from an EMBL/GenBank/DDBJ whole genome shotgun (WGS) entry which is preliminary data.</text>
</comment>
<evidence type="ECO:0000256" key="4">
    <source>
        <dbReference type="PROSITE-ProRule" id="PRU00175"/>
    </source>
</evidence>
<dbReference type="Gene3D" id="3.30.40.10">
    <property type="entry name" value="Zinc/RING finger domain, C3HC4 (zinc finger)"/>
    <property type="match status" value="1"/>
</dbReference>
<dbReference type="PANTHER" id="PTHR10825:SF72">
    <property type="entry name" value="UBIQUITIN-LIKE DOMAIN-CONTAINING PROTEIN"/>
    <property type="match status" value="1"/>
</dbReference>
<evidence type="ECO:0000256" key="2">
    <source>
        <dbReference type="ARBA" id="ARBA00022771"/>
    </source>
</evidence>
<evidence type="ECO:0000256" key="1">
    <source>
        <dbReference type="ARBA" id="ARBA00022723"/>
    </source>
</evidence>
<dbReference type="GO" id="GO:1990841">
    <property type="term" value="F:promoter-specific chromatin binding"/>
    <property type="evidence" value="ECO:0007669"/>
    <property type="project" value="TreeGrafter"/>
</dbReference>
<dbReference type="Pfam" id="PF13923">
    <property type="entry name" value="zf-C3HC4_2"/>
    <property type="match status" value="1"/>
</dbReference>
<evidence type="ECO:0000259" key="5">
    <source>
        <dbReference type="PROSITE" id="PS50089"/>
    </source>
</evidence>
<name>A0A8K0CA52_IGNLU</name>
<feature type="domain" description="RING-type" evidence="5">
    <location>
        <begin position="18"/>
        <end position="57"/>
    </location>
</feature>
<dbReference type="OrthoDB" id="1305878at2759"/>
<gene>
    <name evidence="6" type="ORF">ILUMI_25623</name>
</gene>
<organism evidence="6 7">
    <name type="scientific">Ignelater luminosus</name>
    <name type="common">Cucubano</name>
    <name type="synonym">Pyrophorus luminosus</name>
    <dbReference type="NCBI Taxonomy" id="2038154"/>
    <lineage>
        <taxon>Eukaryota</taxon>
        <taxon>Metazoa</taxon>
        <taxon>Ecdysozoa</taxon>
        <taxon>Arthropoda</taxon>
        <taxon>Hexapoda</taxon>
        <taxon>Insecta</taxon>
        <taxon>Pterygota</taxon>
        <taxon>Neoptera</taxon>
        <taxon>Endopterygota</taxon>
        <taxon>Coleoptera</taxon>
        <taxon>Polyphaga</taxon>
        <taxon>Elateriformia</taxon>
        <taxon>Elateroidea</taxon>
        <taxon>Elateridae</taxon>
        <taxon>Agrypninae</taxon>
        <taxon>Pyrophorini</taxon>
        <taxon>Ignelater</taxon>
    </lineage>
</organism>
<evidence type="ECO:0000313" key="7">
    <source>
        <dbReference type="Proteomes" id="UP000801492"/>
    </source>
</evidence>
<keyword evidence="1" id="KW-0479">Metal-binding</keyword>
<dbReference type="PROSITE" id="PS00518">
    <property type="entry name" value="ZF_RING_1"/>
    <property type="match status" value="1"/>
</dbReference>
<dbReference type="SUPFAM" id="SSF57850">
    <property type="entry name" value="RING/U-box"/>
    <property type="match status" value="1"/>
</dbReference>
<accession>A0A8K0CA52</accession>
<dbReference type="InterPro" id="IPR001841">
    <property type="entry name" value="Znf_RING"/>
</dbReference>
<dbReference type="InterPro" id="IPR017907">
    <property type="entry name" value="Znf_RING_CS"/>
</dbReference>
<dbReference type="AlphaFoldDB" id="A0A8K0CA52"/>
<sequence>MHQTRRIPIVELNDYLTCKLCKGYFIDATTIIECLHTFCRSCIVRYLEKNKYCPVCDVQVHKTKPLLNIRPDKTLQDIVYKLVPRLFQSN</sequence>
<proteinExistence type="predicted"/>
<dbReference type="GO" id="GO:0000122">
    <property type="term" value="P:negative regulation of transcription by RNA polymerase II"/>
    <property type="evidence" value="ECO:0007669"/>
    <property type="project" value="TreeGrafter"/>
</dbReference>
<dbReference type="GO" id="GO:0035102">
    <property type="term" value="C:PRC1 complex"/>
    <property type="evidence" value="ECO:0007669"/>
    <property type="project" value="TreeGrafter"/>
</dbReference>
<dbReference type="Proteomes" id="UP000801492">
    <property type="component" value="Unassembled WGS sequence"/>
</dbReference>
<dbReference type="SMART" id="SM00184">
    <property type="entry name" value="RING"/>
    <property type="match status" value="1"/>
</dbReference>
<evidence type="ECO:0000256" key="3">
    <source>
        <dbReference type="ARBA" id="ARBA00022833"/>
    </source>
</evidence>